<feature type="transmembrane region" description="Helical" evidence="1">
    <location>
        <begin position="206"/>
        <end position="224"/>
    </location>
</feature>
<feature type="transmembrane region" description="Helical" evidence="1">
    <location>
        <begin position="174"/>
        <end position="200"/>
    </location>
</feature>
<dbReference type="Pfam" id="PF13795">
    <property type="entry name" value="HupE_UreJ_2"/>
    <property type="match status" value="1"/>
</dbReference>
<keyword evidence="1" id="KW-0472">Membrane</keyword>
<feature type="signal peptide" evidence="2">
    <location>
        <begin position="1"/>
        <end position="19"/>
    </location>
</feature>
<protein>
    <submittedName>
        <fullName evidence="3">HupE/UreJ family protein</fullName>
    </submittedName>
</protein>
<keyword evidence="1" id="KW-1133">Transmembrane helix</keyword>
<accession>A0A6I4SK16</accession>
<dbReference type="EMBL" id="WTYS01000001">
    <property type="protein sequence ID" value="MXO56015.1"/>
    <property type="molecule type" value="Genomic_DNA"/>
</dbReference>
<organism evidence="3 4">
    <name type="scientific">Pontixanthobacter gangjinensis</name>
    <dbReference type="NCBI Taxonomy" id="1028742"/>
    <lineage>
        <taxon>Bacteria</taxon>
        <taxon>Pseudomonadati</taxon>
        <taxon>Pseudomonadota</taxon>
        <taxon>Alphaproteobacteria</taxon>
        <taxon>Sphingomonadales</taxon>
        <taxon>Erythrobacteraceae</taxon>
        <taxon>Pontixanthobacter</taxon>
    </lineage>
</organism>
<dbReference type="RefSeq" id="WP_160597271.1">
    <property type="nucleotide sequence ID" value="NZ_WTYS01000001.1"/>
</dbReference>
<proteinExistence type="predicted"/>
<feature type="transmembrane region" description="Helical" evidence="1">
    <location>
        <begin position="276"/>
        <end position="296"/>
    </location>
</feature>
<keyword evidence="4" id="KW-1185">Reference proteome</keyword>
<dbReference type="Proteomes" id="UP000468943">
    <property type="component" value="Unassembled WGS sequence"/>
</dbReference>
<feature type="transmembrane region" description="Helical" evidence="1">
    <location>
        <begin position="303"/>
        <end position="320"/>
    </location>
</feature>
<feature type="transmembrane region" description="Helical" evidence="1">
    <location>
        <begin position="236"/>
        <end position="256"/>
    </location>
</feature>
<dbReference type="InterPro" id="IPR032809">
    <property type="entry name" value="Put_HupE_UreJ"/>
</dbReference>
<keyword evidence="1" id="KW-0812">Transmembrane</keyword>
<dbReference type="AlphaFoldDB" id="A0A6I4SK16"/>
<evidence type="ECO:0000313" key="4">
    <source>
        <dbReference type="Proteomes" id="UP000468943"/>
    </source>
</evidence>
<comment type="caution">
    <text evidence="3">The sequence shown here is derived from an EMBL/GenBank/DDBJ whole genome shotgun (WGS) entry which is preliminary data.</text>
</comment>
<evidence type="ECO:0000313" key="3">
    <source>
        <dbReference type="EMBL" id="MXO56015.1"/>
    </source>
</evidence>
<sequence length="325" mass="34743">MKAWLWILALLLWPSSAQADELRPGYIDLTQQSSQEWQLVWKQTFSVPPTTMPSPPEIPILCKFAGEPEIGTSGAAVIGAAQLRCEGPLGGQTIGMPGLIGQSDMLVRIKPLEEPSQALRLTGREPVAKIARQPSTLQVLRTYFVLGVEHILVGWDHLLFVIALVLLVRKPKAVILAATAFTLSHSVTLAAAALGFVGLSQRPVEAMIALSIIFLALEILRPAGESPSLARRHPGVVAFLFGLLHGFGFAGALHAIGLPDGEIIPALLAFNIGVEAGQLLVIGGLLAALAALARFAKPWSEQVIRLAAYAIGITGAYWMIDRTIL</sequence>
<evidence type="ECO:0000256" key="1">
    <source>
        <dbReference type="SAM" id="Phobius"/>
    </source>
</evidence>
<feature type="transmembrane region" description="Helical" evidence="1">
    <location>
        <begin position="143"/>
        <end position="167"/>
    </location>
</feature>
<feature type="chain" id="PRO_5026194881" evidence="2">
    <location>
        <begin position="20"/>
        <end position="325"/>
    </location>
</feature>
<name>A0A6I4SK16_9SPHN</name>
<evidence type="ECO:0000256" key="2">
    <source>
        <dbReference type="SAM" id="SignalP"/>
    </source>
</evidence>
<gene>
    <name evidence="3" type="ORF">GRI36_03875</name>
</gene>
<keyword evidence="2" id="KW-0732">Signal</keyword>
<reference evidence="3 4" key="1">
    <citation type="submission" date="2019-12" db="EMBL/GenBank/DDBJ databases">
        <title>Genomic-based taxomic classification of the family Erythrobacteraceae.</title>
        <authorList>
            <person name="Xu L."/>
        </authorList>
    </citation>
    <scope>NUCLEOTIDE SEQUENCE [LARGE SCALE GENOMIC DNA]</scope>
    <source>
        <strain evidence="3 4">JCM 17802</strain>
    </source>
</reference>
<dbReference type="OrthoDB" id="9808870at2"/>